<dbReference type="GeneID" id="13285643"/>
<sequence length="82" mass="8932">MFPDVSTLTQPRIACSRLLSTALPSSSTYLQIPRVASIPPTPSESNMSTAARRRLMRDFKVCHPCALHVSDASYGQSGSYCI</sequence>
<organism evidence="2">
    <name type="scientific">Leptosphaeria maculans (strain JN3 / isolate v23.1.3 / race Av1-4-5-6-7-8)</name>
    <name type="common">Blackleg fungus</name>
    <name type="synonym">Phoma lingam</name>
    <dbReference type="NCBI Taxonomy" id="985895"/>
    <lineage>
        <taxon>Eukaryota</taxon>
        <taxon>Fungi</taxon>
        <taxon>Dikarya</taxon>
        <taxon>Ascomycota</taxon>
        <taxon>Pezizomycotina</taxon>
        <taxon>Dothideomycetes</taxon>
        <taxon>Pleosporomycetidae</taxon>
        <taxon>Pleosporales</taxon>
        <taxon>Pleosporineae</taxon>
        <taxon>Leptosphaeriaceae</taxon>
        <taxon>Plenodomus</taxon>
        <taxon>Plenodomus lingam/Leptosphaeria maculans species complex</taxon>
    </lineage>
</organism>
<gene>
    <name evidence="1" type="ORF">LEMA_uP070840.1</name>
</gene>
<dbReference type="AlphaFoldDB" id="E4ZJE5"/>
<evidence type="ECO:0000313" key="2">
    <source>
        <dbReference type="Proteomes" id="UP000002668"/>
    </source>
</evidence>
<name>E4ZJE5_LEPMJ</name>
<protein>
    <submittedName>
        <fullName evidence="1">Predicted protein</fullName>
    </submittedName>
</protein>
<dbReference type="EMBL" id="FP929072">
    <property type="protein sequence ID" value="CBX91576.1"/>
    <property type="molecule type" value="Genomic_DNA"/>
</dbReference>
<dbReference type="VEuPathDB" id="FungiDB:LEMA_uP070840.1"/>
<dbReference type="Proteomes" id="UP000002668">
    <property type="component" value="Genome"/>
</dbReference>
<accession>E4ZJE5</accession>
<evidence type="ECO:0000313" key="1">
    <source>
        <dbReference type="EMBL" id="CBX91576.1"/>
    </source>
</evidence>
<proteinExistence type="predicted"/>
<dbReference type="HOGENOM" id="CLU_2558685_0_0_1"/>
<reference evidence="2" key="1">
    <citation type="journal article" date="2011" name="Nat. Commun.">
        <title>Effector diversification within compartments of the Leptosphaeria maculans genome affected by Repeat-Induced Point mutations.</title>
        <authorList>
            <person name="Rouxel T."/>
            <person name="Grandaubert J."/>
            <person name="Hane J.K."/>
            <person name="Hoede C."/>
            <person name="van de Wouw A.P."/>
            <person name="Couloux A."/>
            <person name="Dominguez V."/>
            <person name="Anthouard V."/>
            <person name="Bally P."/>
            <person name="Bourras S."/>
            <person name="Cozijnsen A.J."/>
            <person name="Ciuffetti L.M."/>
            <person name="Degrave A."/>
            <person name="Dilmaghani A."/>
            <person name="Duret L."/>
            <person name="Fudal I."/>
            <person name="Goodwin S.B."/>
            <person name="Gout L."/>
            <person name="Glaser N."/>
            <person name="Linglin J."/>
            <person name="Kema G.H.J."/>
            <person name="Lapalu N."/>
            <person name="Lawrence C.B."/>
            <person name="May K."/>
            <person name="Meyer M."/>
            <person name="Ollivier B."/>
            <person name="Poulain J."/>
            <person name="Schoch C.L."/>
            <person name="Simon A."/>
            <person name="Spatafora J.W."/>
            <person name="Stachowiak A."/>
            <person name="Turgeon B.G."/>
            <person name="Tyler B.M."/>
            <person name="Vincent D."/>
            <person name="Weissenbach J."/>
            <person name="Amselem J."/>
            <person name="Quesneville H."/>
            <person name="Oliver R.P."/>
            <person name="Wincker P."/>
            <person name="Balesdent M.-H."/>
            <person name="Howlett B.J."/>
        </authorList>
    </citation>
    <scope>NUCLEOTIDE SEQUENCE [LARGE SCALE GENOMIC DNA]</scope>
    <source>
        <strain evidence="2">JN3 / isolate v23.1.3 / race Av1-4-5-6-7-8</strain>
    </source>
</reference>
<keyword evidence="2" id="KW-1185">Reference proteome</keyword>
<dbReference type="InParanoid" id="E4ZJE5"/>